<feature type="signal peptide" evidence="1">
    <location>
        <begin position="1"/>
        <end position="19"/>
    </location>
</feature>
<dbReference type="EMBL" id="JACCBH010000001">
    <property type="protein sequence ID" value="NYD53344.1"/>
    <property type="molecule type" value="Genomic_DNA"/>
</dbReference>
<evidence type="ECO:0000313" key="2">
    <source>
        <dbReference type="EMBL" id="NYD53344.1"/>
    </source>
</evidence>
<dbReference type="Gene3D" id="3.40.190.10">
    <property type="entry name" value="Periplasmic binding protein-like II"/>
    <property type="match status" value="2"/>
</dbReference>
<accession>A0A7Y9ET92</accession>
<dbReference type="PANTHER" id="PTHR43649">
    <property type="entry name" value="ARABINOSE-BINDING PROTEIN-RELATED"/>
    <property type="match status" value="1"/>
</dbReference>
<dbReference type="Pfam" id="PF01547">
    <property type="entry name" value="SBP_bac_1"/>
    <property type="match status" value="1"/>
</dbReference>
<dbReference type="AlphaFoldDB" id="A0A7Y9ET92"/>
<comment type="caution">
    <text evidence="2">The sequence shown here is derived from an EMBL/GenBank/DDBJ whole genome shotgun (WGS) entry which is preliminary data.</text>
</comment>
<dbReference type="SUPFAM" id="SSF53850">
    <property type="entry name" value="Periplasmic binding protein-like II"/>
    <property type="match status" value="1"/>
</dbReference>
<name>A0A7Y9ET92_9MICO</name>
<reference evidence="2 3" key="1">
    <citation type="submission" date="2020-07" db="EMBL/GenBank/DDBJ databases">
        <title>Sequencing the genomes of 1000 actinobacteria strains.</title>
        <authorList>
            <person name="Klenk H.-P."/>
        </authorList>
    </citation>
    <scope>NUCLEOTIDE SEQUENCE [LARGE SCALE GENOMIC DNA]</scope>
    <source>
        <strain evidence="2 3">DSM 22185</strain>
    </source>
</reference>
<gene>
    <name evidence="2" type="ORF">BKA02_000399</name>
</gene>
<proteinExistence type="predicted"/>
<feature type="chain" id="PRO_5038722395" evidence="1">
    <location>
        <begin position="20"/>
        <end position="429"/>
    </location>
</feature>
<keyword evidence="2" id="KW-0813">Transport</keyword>
<keyword evidence="2" id="KW-0762">Sugar transport</keyword>
<keyword evidence="1" id="KW-0732">Signal</keyword>
<dbReference type="PANTHER" id="PTHR43649:SF30">
    <property type="entry name" value="ABC TRANSPORTER SUBSTRATE-BINDING PROTEIN"/>
    <property type="match status" value="1"/>
</dbReference>
<dbReference type="InterPro" id="IPR006059">
    <property type="entry name" value="SBP"/>
</dbReference>
<organism evidence="2 3">
    <name type="scientific">Microbacterium pseudoresistens</name>
    <dbReference type="NCBI Taxonomy" id="640634"/>
    <lineage>
        <taxon>Bacteria</taxon>
        <taxon>Bacillati</taxon>
        <taxon>Actinomycetota</taxon>
        <taxon>Actinomycetes</taxon>
        <taxon>Micrococcales</taxon>
        <taxon>Microbacteriaceae</taxon>
        <taxon>Microbacterium</taxon>
    </lineage>
</organism>
<dbReference type="InterPro" id="IPR050490">
    <property type="entry name" value="Bact_solute-bd_prot1"/>
</dbReference>
<keyword evidence="3" id="KW-1185">Reference proteome</keyword>
<evidence type="ECO:0000256" key="1">
    <source>
        <dbReference type="SAM" id="SignalP"/>
    </source>
</evidence>
<dbReference type="RefSeq" id="WP_179430797.1">
    <property type="nucleotide sequence ID" value="NZ_BAABLC010000003.1"/>
</dbReference>
<sequence>MLPSARRTLMVLPAIAASAAMLLTGCAGDPGTGSADEEVTLRLVWWGSDDRAAVTRDAVAAFEELHPNITVQTESLPFEGYFDKLSTQIAANDAPDVQQLTGDFVVEYGTRGALLDLADVDTSKLDSATTDIVDFDGEQLGVPTGIATFAIVANPVLFEQAGVPMPDDESWTWEEYADIAQKISDASPDGVFGSQALGTDSNQIAIWARQNGQELFTAEGQLGVDEGAVADFYAFAKSMVDSGAAPTADEATEQTTLGLEQTGTALNRYAMGFWASNQLPSLEALSQSGLELLRYPTASGKAGDQKMSFVASQYWSASSRTEHPVEAQLLIDFLANSPDAGKLLLVGRGAPANSDVREALIPILGPEDAKVLDFVAAISDEVVVSPLAPAGGATFQENMRRYTTEVFFGRMSPADAATALLDETRTALG</sequence>
<dbReference type="PROSITE" id="PS51257">
    <property type="entry name" value="PROKAR_LIPOPROTEIN"/>
    <property type="match status" value="1"/>
</dbReference>
<protein>
    <submittedName>
        <fullName evidence="2">Multiple sugar transport system substrate-binding protein</fullName>
    </submittedName>
</protein>
<evidence type="ECO:0000313" key="3">
    <source>
        <dbReference type="Proteomes" id="UP000552045"/>
    </source>
</evidence>
<dbReference type="Proteomes" id="UP000552045">
    <property type="component" value="Unassembled WGS sequence"/>
</dbReference>